<comment type="caution">
    <text evidence="2">The sequence shown here is derived from an EMBL/GenBank/DDBJ whole genome shotgun (WGS) entry which is preliminary data.</text>
</comment>
<dbReference type="EMBL" id="JAKUCV010004227">
    <property type="protein sequence ID" value="KAJ4836114.1"/>
    <property type="molecule type" value="Genomic_DNA"/>
</dbReference>
<feature type="region of interest" description="Disordered" evidence="1">
    <location>
        <begin position="65"/>
        <end position="95"/>
    </location>
</feature>
<protein>
    <submittedName>
        <fullName evidence="2">Uncharacterized protein</fullName>
    </submittedName>
</protein>
<organism evidence="2 3">
    <name type="scientific">Turnera subulata</name>
    <dbReference type="NCBI Taxonomy" id="218843"/>
    <lineage>
        <taxon>Eukaryota</taxon>
        <taxon>Viridiplantae</taxon>
        <taxon>Streptophyta</taxon>
        <taxon>Embryophyta</taxon>
        <taxon>Tracheophyta</taxon>
        <taxon>Spermatophyta</taxon>
        <taxon>Magnoliopsida</taxon>
        <taxon>eudicotyledons</taxon>
        <taxon>Gunneridae</taxon>
        <taxon>Pentapetalae</taxon>
        <taxon>rosids</taxon>
        <taxon>fabids</taxon>
        <taxon>Malpighiales</taxon>
        <taxon>Passifloraceae</taxon>
        <taxon>Turnera</taxon>
    </lineage>
</organism>
<feature type="region of interest" description="Disordered" evidence="1">
    <location>
        <begin position="1"/>
        <end position="50"/>
    </location>
</feature>
<feature type="compositionally biased region" description="Basic and acidic residues" evidence="1">
    <location>
        <begin position="72"/>
        <end position="95"/>
    </location>
</feature>
<reference evidence="2" key="1">
    <citation type="submission" date="2022-02" db="EMBL/GenBank/DDBJ databases">
        <authorList>
            <person name="Henning P.M."/>
            <person name="McCubbin A.G."/>
            <person name="Shore J.S."/>
        </authorList>
    </citation>
    <scope>NUCLEOTIDE SEQUENCE</scope>
    <source>
        <strain evidence="2">F60SS</strain>
        <tissue evidence="2">Leaves</tissue>
    </source>
</reference>
<evidence type="ECO:0000313" key="3">
    <source>
        <dbReference type="Proteomes" id="UP001141552"/>
    </source>
</evidence>
<gene>
    <name evidence="2" type="ORF">Tsubulata_004218</name>
</gene>
<feature type="compositionally biased region" description="Basic and acidic residues" evidence="1">
    <location>
        <begin position="31"/>
        <end position="50"/>
    </location>
</feature>
<evidence type="ECO:0000313" key="2">
    <source>
        <dbReference type="EMBL" id="KAJ4836114.1"/>
    </source>
</evidence>
<reference evidence="2" key="2">
    <citation type="journal article" date="2023" name="Plants (Basel)">
        <title>Annotation of the Turnera subulata (Passifloraceae) Draft Genome Reveals the S-Locus Evolved after the Divergence of Turneroideae from Passifloroideae in a Stepwise Manner.</title>
        <authorList>
            <person name="Henning P.M."/>
            <person name="Roalson E.H."/>
            <person name="Mir W."/>
            <person name="McCubbin A.G."/>
            <person name="Shore J.S."/>
        </authorList>
    </citation>
    <scope>NUCLEOTIDE SEQUENCE</scope>
    <source>
        <strain evidence="2">F60SS</strain>
    </source>
</reference>
<dbReference type="Proteomes" id="UP001141552">
    <property type="component" value="Unassembled WGS sequence"/>
</dbReference>
<accession>A0A9Q0JC47</accession>
<dbReference type="AlphaFoldDB" id="A0A9Q0JC47"/>
<sequence length="95" mass="10795">MGCSKSKNINAGHVAIKSSVKKDQNHKKTAAKKERNQEETEKHVIAGQDDSKDFVWKKEKLYTIGEMESEDDKSFHSAEEDPKSKEEDPDHPEVP</sequence>
<keyword evidence="3" id="KW-1185">Reference proteome</keyword>
<name>A0A9Q0JC47_9ROSI</name>
<proteinExistence type="predicted"/>
<evidence type="ECO:0000256" key="1">
    <source>
        <dbReference type="SAM" id="MobiDB-lite"/>
    </source>
</evidence>